<accession>A0ABT9Y0R5</accession>
<dbReference type="PANTHER" id="PTHR33133">
    <property type="entry name" value="OS08G0107100 PROTEIN-RELATED"/>
    <property type="match status" value="1"/>
</dbReference>
<evidence type="ECO:0000313" key="3">
    <source>
        <dbReference type="EMBL" id="MDQ0201425.1"/>
    </source>
</evidence>
<comment type="caution">
    <text evidence="3">The sequence shown here is derived from an EMBL/GenBank/DDBJ whole genome shotgun (WGS) entry which is preliminary data.</text>
</comment>
<proteinExistence type="predicted"/>
<dbReference type="InterPro" id="IPR057169">
    <property type="entry name" value="DUF7847"/>
</dbReference>
<evidence type="ECO:0000259" key="2">
    <source>
        <dbReference type="Pfam" id="PF25231"/>
    </source>
</evidence>
<dbReference type="Pfam" id="PF25231">
    <property type="entry name" value="DUF7847"/>
    <property type="match status" value="1"/>
</dbReference>
<evidence type="ECO:0000256" key="1">
    <source>
        <dbReference type="SAM" id="Phobius"/>
    </source>
</evidence>
<evidence type="ECO:0000313" key="4">
    <source>
        <dbReference type="Proteomes" id="UP001224122"/>
    </source>
</evidence>
<gene>
    <name evidence="3" type="ORF">J2S10_004631</name>
</gene>
<dbReference type="PANTHER" id="PTHR33133:SF1">
    <property type="entry name" value="EXPRESSED PROTEIN-RELATED"/>
    <property type="match status" value="1"/>
</dbReference>
<dbReference type="EMBL" id="JAUSTW010000009">
    <property type="protein sequence ID" value="MDQ0201425.1"/>
    <property type="molecule type" value="Genomic_DNA"/>
</dbReference>
<keyword evidence="1" id="KW-0812">Transmembrane</keyword>
<feature type="transmembrane region" description="Helical" evidence="1">
    <location>
        <begin position="171"/>
        <end position="204"/>
    </location>
</feature>
<keyword evidence="4" id="KW-1185">Reference proteome</keyword>
<protein>
    <recommendedName>
        <fullName evidence="2">DUF7847 domain-containing protein</fullName>
    </recommendedName>
</protein>
<feature type="transmembrane region" description="Helical" evidence="1">
    <location>
        <begin position="87"/>
        <end position="111"/>
    </location>
</feature>
<feature type="transmembrane region" description="Helical" evidence="1">
    <location>
        <begin position="29"/>
        <end position="50"/>
    </location>
</feature>
<feature type="transmembrane region" description="Helical" evidence="1">
    <location>
        <begin position="257"/>
        <end position="280"/>
    </location>
</feature>
<dbReference type="RefSeq" id="WP_307412692.1">
    <property type="nucleotide sequence ID" value="NZ_JAUSTW010000009.1"/>
</dbReference>
<reference evidence="3 4" key="1">
    <citation type="submission" date="2023-07" db="EMBL/GenBank/DDBJ databases">
        <title>Genomic Encyclopedia of Type Strains, Phase IV (KMG-IV): sequencing the most valuable type-strain genomes for metagenomic binning, comparative biology and taxonomic classification.</title>
        <authorList>
            <person name="Goeker M."/>
        </authorList>
    </citation>
    <scope>NUCLEOTIDE SEQUENCE [LARGE SCALE GENOMIC DNA]</scope>
    <source>
        <strain evidence="3 4">DSM 27594</strain>
    </source>
</reference>
<organism evidence="3 4">
    <name type="scientific">Neobacillus ginsengisoli</name>
    <dbReference type="NCBI Taxonomy" id="904295"/>
    <lineage>
        <taxon>Bacteria</taxon>
        <taxon>Bacillati</taxon>
        <taxon>Bacillota</taxon>
        <taxon>Bacilli</taxon>
        <taxon>Bacillales</taxon>
        <taxon>Bacillaceae</taxon>
        <taxon>Neobacillus</taxon>
    </lineage>
</organism>
<name>A0ABT9Y0R5_9BACI</name>
<feature type="transmembrane region" description="Helical" evidence="1">
    <location>
        <begin position="141"/>
        <end position="165"/>
    </location>
</feature>
<keyword evidence="1" id="KW-0472">Membrane</keyword>
<feature type="domain" description="DUF7847" evidence="2">
    <location>
        <begin position="87"/>
        <end position="278"/>
    </location>
</feature>
<sequence length="306" mass="34097">MDSKFKKPKGFGEILDHTFSLSKKRFKDFFMIFLILLGPVYLLEAIIQLVSGTSFFRESGSGGGFEQLLANFNESQTIDSSSLSSDLGLIVTGLLGFLLFPVAEAAILFAINHIRKNEDFTVGLVIKQGFSRFWRMLGSNLFFGVIAFGIMIIPIIIVSFTGVFGSFVNPILGIGLAVVLFLGFAIGIGLLFTRWSFYFALVVLEKDSPTSGIARSWRLTRKRTWLLMGLYIVFYMIISSISFAGQMTFGILLGNSVLLSIITNIISLFTTMFFSVGYGVMYLDLKIRHDADDLKDLIDDYNKTTL</sequence>
<feature type="transmembrane region" description="Helical" evidence="1">
    <location>
        <begin position="225"/>
        <end position="245"/>
    </location>
</feature>
<dbReference type="Proteomes" id="UP001224122">
    <property type="component" value="Unassembled WGS sequence"/>
</dbReference>
<keyword evidence="1" id="KW-1133">Transmembrane helix</keyword>